<dbReference type="Pfam" id="PF00001">
    <property type="entry name" value="7tm_1"/>
    <property type="match status" value="1"/>
</dbReference>
<evidence type="ECO:0000256" key="9">
    <source>
        <dbReference type="RuleBase" id="RU000688"/>
    </source>
</evidence>
<dbReference type="OrthoDB" id="5950040at2759"/>
<feature type="transmembrane region" description="Helical" evidence="10">
    <location>
        <begin position="168"/>
        <end position="186"/>
    </location>
</feature>
<dbReference type="PANTHER" id="PTHR24243">
    <property type="entry name" value="G-PROTEIN COUPLED RECEPTOR"/>
    <property type="match status" value="1"/>
</dbReference>
<feature type="transmembrane region" description="Helical" evidence="10">
    <location>
        <begin position="123"/>
        <end position="148"/>
    </location>
</feature>
<feature type="transmembrane region" description="Helical" evidence="10">
    <location>
        <begin position="84"/>
        <end position="111"/>
    </location>
</feature>
<keyword evidence="4 10" id="KW-1133">Transmembrane helix</keyword>
<keyword evidence="7 9" id="KW-0675">Receptor</keyword>
<keyword evidence="13" id="KW-1185">Reference proteome</keyword>
<proteinExistence type="inferred from homology"/>
<evidence type="ECO:0000313" key="13">
    <source>
        <dbReference type="Proteomes" id="UP001107558"/>
    </source>
</evidence>
<keyword evidence="6 10" id="KW-0472">Membrane</keyword>
<keyword evidence="5 9" id="KW-0297">G-protein coupled receptor</keyword>
<reference evidence="12" key="1">
    <citation type="submission" date="2021-03" db="EMBL/GenBank/DDBJ databases">
        <title>Chromosome level genome of the anhydrobiotic midge Polypedilum vanderplanki.</title>
        <authorList>
            <person name="Yoshida Y."/>
            <person name="Kikawada T."/>
            <person name="Gusev O."/>
        </authorList>
    </citation>
    <scope>NUCLEOTIDE SEQUENCE</scope>
    <source>
        <strain evidence="12">NIAS01</strain>
        <tissue evidence="12">Whole body or cell culture</tissue>
    </source>
</reference>
<evidence type="ECO:0000256" key="2">
    <source>
        <dbReference type="ARBA" id="ARBA00010663"/>
    </source>
</evidence>
<accession>A0A9J6BKT0</accession>
<organism evidence="12 13">
    <name type="scientific">Polypedilum vanderplanki</name>
    <name type="common">Sleeping chironomid midge</name>
    <dbReference type="NCBI Taxonomy" id="319348"/>
    <lineage>
        <taxon>Eukaryota</taxon>
        <taxon>Metazoa</taxon>
        <taxon>Ecdysozoa</taxon>
        <taxon>Arthropoda</taxon>
        <taxon>Hexapoda</taxon>
        <taxon>Insecta</taxon>
        <taxon>Pterygota</taxon>
        <taxon>Neoptera</taxon>
        <taxon>Endopterygota</taxon>
        <taxon>Diptera</taxon>
        <taxon>Nematocera</taxon>
        <taxon>Chironomoidea</taxon>
        <taxon>Chironomidae</taxon>
        <taxon>Chironominae</taxon>
        <taxon>Polypedilum</taxon>
        <taxon>Polypedilum</taxon>
    </lineage>
</organism>
<evidence type="ECO:0000256" key="1">
    <source>
        <dbReference type="ARBA" id="ARBA00004141"/>
    </source>
</evidence>
<dbReference type="PANTHER" id="PTHR24243:SF208">
    <property type="entry name" value="PYROKININ-1 RECEPTOR"/>
    <property type="match status" value="1"/>
</dbReference>
<sequence>MNNESSSRNYDNYLRQETGEIEIYRRLLSSFDYVNSKNLNSNVTVSDFAKMLFTVNSSIDDINDSLSNDIIPSEIPFSYAHSHVVLTILTVAYVSIFIAGVLGNVVTCIVIAKNKTMHTAVNYYLFSLAISDLCLLLCALPDEVYMLWYPEYPFNEYICKLHKFAAESFTNATVFTITAFTIERYVAICKPFLSHTLSKLSRAYKFILFIWVISMCLAVPQTLFTLHLDETYKICIPKAEHVHFFVVSTFLLFVIPMSIITILYVLIGLQLRKSKIVQRGAVNGSSVRLKRKILKIPTKHQTLVTMNCESHYNEALINQQQQAQHRPNDINKNYKNNLSEQENIIPEDGRINYSNNRTQVHHGSRHVLRMLVVVVIAFFICWLPFHSQRLIFSYIAPGVFSDNQSFVVNSLSGILFFTSTCINPFLYNLMSHKFREAFKVTISKYFYTNNHEKFQSPNSRKLFRTTSQRSCSMNSTSMNTCSSVCSMQPFNNQNQQMTFRYFDSKRPLVVSFRRVNKMTQNNFTLEHCNSINDFHRIDTSCGSSYGLNSIKSVKENGQKTLISKYCLNGNNVSRNGIIRSSNEIQSCRNFNYIDKQRAHFEVQYDEDEDDEIYRSDKDRVTITYPKEKFYGNAKLMCGVNNDEVLRTKTLSEQNDNSLIFNHKLLRGRLLMNRHNKSLVNGSQVNLNEINDGNKTLLQFNLAKVLNSRNDVVYESRVNRKCSSTPSLYKISHFPGSLDMDCRKEREQGENYGNNNKDNFVSILSLKRKEAFCVKTSKSC</sequence>
<evidence type="ECO:0000256" key="7">
    <source>
        <dbReference type="ARBA" id="ARBA00023170"/>
    </source>
</evidence>
<dbReference type="GO" id="GO:0005886">
    <property type="term" value="C:plasma membrane"/>
    <property type="evidence" value="ECO:0007669"/>
    <property type="project" value="TreeGrafter"/>
</dbReference>
<name>A0A9J6BKT0_POLVA</name>
<keyword evidence="8 9" id="KW-0807">Transducer</keyword>
<dbReference type="SUPFAM" id="SSF81321">
    <property type="entry name" value="Family A G protein-coupled receptor-like"/>
    <property type="match status" value="1"/>
</dbReference>
<feature type="domain" description="G-protein coupled receptors family 1 profile" evidence="11">
    <location>
        <begin position="103"/>
        <end position="427"/>
    </location>
</feature>
<dbReference type="EMBL" id="JADBJN010000003">
    <property type="protein sequence ID" value="KAG5670223.1"/>
    <property type="molecule type" value="Genomic_DNA"/>
</dbReference>
<evidence type="ECO:0000259" key="11">
    <source>
        <dbReference type="PROSITE" id="PS50262"/>
    </source>
</evidence>
<protein>
    <recommendedName>
        <fullName evidence="11">G-protein coupled receptors family 1 profile domain-containing protein</fullName>
    </recommendedName>
</protein>
<comment type="subcellular location">
    <subcellularLocation>
        <location evidence="1">Membrane</location>
        <topology evidence="1">Multi-pass membrane protein</topology>
    </subcellularLocation>
</comment>
<feature type="transmembrane region" description="Helical" evidence="10">
    <location>
        <begin position="206"/>
        <end position="224"/>
    </location>
</feature>
<dbReference type="SMART" id="SM01381">
    <property type="entry name" value="7TM_GPCR_Srsx"/>
    <property type="match status" value="1"/>
</dbReference>
<dbReference type="PRINTS" id="PR00237">
    <property type="entry name" value="GPCRRHODOPSN"/>
</dbReference>
<evidence type="ECO:0000256" key="4">
    <source>
        <dbReference type="ARBA" id="ARBA00022989"/>
    </source>
</evidence>
<dbReference type="InterPro" id="IPR000276">
    <property type="entry name" value="GPCR_Rhodpsn"/>
</dbReference>
<keyword evidence="3 9" id="KW-0812">Transmembrane</keyword>
<evidence type="ECO:0000256" key="10">
    <source>
        <dbReference type="SAM" id="Phobius"/>
    </source>
</evidence>
<evidence type="ECO:0000256" key="6">
    <source>
        <dbReference type="ARBA" id="ARBA00023136"/>
    </source>
</evidence>
<dbReference type="Proteomes" id="UP001107558">
    <property type="component" value="Chromosome 3"/>
</dbReference>
<dbReference type="AlphaFoldDB" id="A0A9J6BKT0"/>
<dbReference type="GO" id="GO:0008188">
    <property type="term" value="F:neuropeptide receptor activity"/>
    <property type="evidence" value="ECO:0007669"/>
    <property type="project" value="TreeGrafter"/>
</dbReference>
<evidence type="ECO:0000256" key="5">
    <source>
        <dbReference type="ARBA" id="ARBA00023040"/>
    </source>
</evidence>
<feature type="transmembrane region" description="Helical" evidence="10">
    <location>
        <begin position="244"/>
        <end position="269"/>
    </location>
</feature>
<feature type="transmembrane region" description="Helical" evidence="10">
    <location>
        <begin position="405"/>
        <end position="426"/>
    </location>
</feature>
<evidence type="ECO:0000256" key="3">
    <source>
        <dbReference type="ARBA" id="ARBA00022692"/>
    </source>
</evidence>
<evidence type="ECO:0000313" key="12">
    <source>
        <dbReference type="EMBL" id="KAG5670223.1"/>
    </source>
</evidence>
<feature type="transmembrane region" description="Helical" evidence="10">
    <location>
        <begin position="367"/>
        <end position="385"/>
    </location>
</feature>
<dbReference type="InterPro" id="IPR017452">
    <property type="entry name" value="GPCR_Rhodpsn_7TM"/>
</dbReference>
<comment type="similarity">
    <text evidence="2 9">Belongs to the G-protein coupled receptor 1 family.</text>
</comment>
<evidence type="ECO:0000256" key="8">
    <source>
        <dbReference type="ARBA" id="ARBA00023224"/>
    </source>
</evidence>
<dbReference type="Gene3D" id="1.20.1070.10">
    <property type="entry name" value="Rhodopsin 7-helix transmembrane proteins"/>
    <property type="match status" value="1"/>
</dbReference>
<comment type="caution">
    <text evidence="12">The sequence shown here is derived from an EMBL/GenBank/DDBJ whole genome shotgun (WGS) entry which is preliminary data.</text>
</comment>
<gene>
    <name evidence="12" type="ORF">PVAND_000500</name>
</gene>
<dbReference type="PROSITE" id="PS50262">
    <property type="entry name" value="G_PROTEIN_RECEP_F1_2"/>
    <property type="match status" value="1"/>
</dbReference>
<dbReference type="PROSITE" id="PS00237">
    <property type="entry name" value="G_PROTEIN_RECEP_F1_1"/>
    <property type="match status" value="1"/>
</dbReference>